<feature type="repeat" description="WD" evidence="3">
    <location>
        <begin position="171"/>
        <end position="202"/>
    </location>
</feature>
<feature type="repeat" description="WD" evidence="3">
    <location>
        <begin position="536"/>
        <end position="570"/>
    </location>
</feature>
<name>A0A5M3MPL4_CONPW</name>
<dbReference type="OrthoDB" id="2680773at2759"/>
<keyword evidence="6" id="KW-1185">Reference proteome</keyword>
<feature type="compositionally biased region" description="Polar residues" evidence="4">
    <location>
        <begin position="826"/>
        <end position="846"/>
    </location>
</feature>
<dbReference type="SMART" id="SM00320">
    <property type="entry name" value="WD40"/>
    <property type="match status" value="14"/>
</dbReference>
<dbReference type="CDD" id="cd00200">
    <property type="entry name" value="WD40"/>
    <property type="match status" value="2"/>
</dbReference>
<keyword evidence="1 3" id="KW-0853">WD repeat</keyword>
<feature type="repeat" description="WD" evidence="3">
    <location>
        <begin position="708"/>
        <end position="749"/>
    </location>
</feature>
<dbReference type="InterPro" id="IPR036322">
    <property type="entry name" value="WD40_repeat_dom_sf"/>
</dbReference>
<comment type="caution">
    <text evidence="5">The sequence shown here is derived from an EMBL/GenBank/DDBJ whole genome shotgun (WGS) entry which is preliminary data.</text>
</comment>
<feature type="repeat" description="WD" evidence="3">
    <location>
        <begin position="128"/>
        <end position="169"/>
    </location>
</feature>
<dbReference type="InterPro" id="IPR019775">
    <property type="entry name" value="WD40_repeat_CS"/>
</dbReference>
<evidence type="ECO:0000256" key="2">
    <source>
        <dbReference type="ARBA" id="ARBA00022737"/>
    </source>
</evidence>
<feature type="repeat" description="WD" evidence="3">
    <location>
        <begin position="751"/>
        <end position="785"/>
    </location>
</feature>
<dbReference type="EMBL" id="JH711578">
    <property type="protein sequence ID" value="EIW81132.1"/>
    <property type="molecule type" value="Genomic_DNA"/>
</dbReference>
<feature type="compositionally biased region" description="Basic and acidic residues" evidence="4">
    <location>
        <begin position="814"/>
        <end position="825"/>
    </location>
</feature>
<dbReference type="InterPro" id="IPR015943">
    <property type="entry name" value="WD40/YVTN_repeat-like_dom_sf"/>
</dbReference>
<organism evidence="5 6">
    <name type="scientific">Coniophora puteana (strain RWD-64-598)</name>
    <name type="common">Brown rot fungus</name>
    <dbReference type="NCBI Taxonomy" id="741705"/>
    <lineage>
        <taxon>Eukaryota</taxon>
        <taxon>Fungi</taxon>
        <taxon>Dikarya</taxon>
        <taxon>Basidiomycota</taxon>
        <taxon>Agaricomycotina</taxon>
        <taxon>Agaricomycetes</taxon>
        <taxon>Agaricomycetidae</taxon>
        <taxon>Boletales</taxon>
        <taxon>Coniophorineae</taxon>
        <taxon>Coniophoraceae</taxon>
        <taxon>Coniophora</taxon>
    </lineage>
</organism>
<protein>
    <submittedName>
        <fullName evidence="5">WD40 repeat-like protein</fullName>
    </submittedName>
</protein>
<dbReference type="InterPro" id="IPR001680">
    <property type="entry name" value="WD40_rpt"/>
</dbReference>
<dbReference type="PANTHER" id="PTHR19848:SF8">
    <property type="entry name" value="F-BOX AND WD REPEAT DOMAIN CONTAINING 7"/>
    <property type="match status" value="1"/>
</dbReference>
<dbReference type="PANTHER" id="PTHR19848">
    <property type="entry name" value="WD40 REPEAT PROTEIN"/>
    <property type="match status" value="1"/>
</dbReference>
<feature type="repeat" description="WD" evidence="3">
    <location>
        <begin position="38"/>
        <end position="79"/>
    </location>
</feature>
<feature type="repeat" description="WD" evidence="3">
    <location>
        <begin position="301"/>
        <end position="332"/>
    </location>
</feature>
<dbReference type="PRINTS" id="PR00320">
    <property type="entry name" value="GPROTEINBRPT"/>
</dbReference>
<accession>A0A5M3MPL4</accession>
<evidence type="ECO:0000256" key="4">
    <source>
        <dbReference type="SAM" id="MobiDB-lite"/>
    </source>
</evidence>
<dbReference type="GeneID" id="19203158"/>
<sequence>MPTAMPSVSSPLNDSHTAFSLCTPTTLDPSPTSEPIRKYAHQGEPRSIAFSWDGKLLVVGTVAGSIHIWDVATEKAAHAPLEAKDMDAVFAVAISPDGKHVAGGGSDNIIRIWNISESEDGAEPLRCESRHTDWIQSIEFSPDGKRLASASLDQTARFWDAETGREACAALKGHSSHVFKALFTPLGNQLVTGSADGTLKVWGATSPGSAPRCLRSVQVAPSNCCLALSPSGSTVATSNSDGSVIELRSLNSKRVTELGQGRISGVNCLSFSPSGMFLASGSADGLLHVWDKDTKAMATDPYKHPSGVQAVAFSPDGRWVASACRDGYVYLWYIGDIIMDISDQLTNGVETSSTASTNVHDDPRTTSLVLSLRRNFPWLERDLMMDSPTTEVSDLTFWLPILCLTYHFVFPIILECFSPSQLMFDQRCPYLLSGEPSCQQSIMSESGAEYALGGIPTPFIDRRPRTRRSEFYSDLLTRLQPSASSREPDQTLPHMERPRALAYSSNGKHLVVGTEGAVVQIWDLESGSVEQTLEDASGGMGAVFAVAISRDGKRVASGGADNTVRVWDVEGGGKPIACSGHRDWIQTLDFSDAPDGPLLASGSLDQTARLWRASTGQPAEDSVWAHKGDVFKVAFTPDYNKLVAGSGDGTLSVWDVWSNCDEPHRVRINPSNRCLALSPDGRTIATSNGEGSIIELRNLKGRLVRRAVRDSALNISNLCFSPDGNFLASGSNDGFVTVWDIQDGVPAAQPFKNGTLPIQAIAFSPDGQRLASACGNGEVCIWDVSDIVPWRTLEGTVTVVYSHSQTTVAEADDDKSTHSGSHQESRSLLSAPSPTAVSERQPSDSTNVDRRRNSGEESFMDVGVSTYLISV</sequence>
<dbReference type="AlphaFoldDB" id="A0A5M3MPL4"/>
<dbReference type="Gene3D" id="2.130.10.10">
    <property type="entry name" value="YVTN repeat-like/Quinoprotein amine dehydrogenase"/>
    <property type="match status" value="4"/>
</dbReference>
<dbReference type="SUPFAM" id="SSF50978">
    <property type="entry name" value="WD40 repeat-like"/>
    <property type="match status" value="2"/>
</dbReference>
<feature type="repeat" description="WD" evidence="3">
    <location>
        <begin position="491"/>
        <end position="532"/>
    </location>
</feature>
<keyword evidence="2" id="KW-0677">Repeat</keyword>
<proteinExistence type="predicted"/>
<feature type="repeat" description="WD" evidence="3">
    <location>
        <begin position="623"/>
        <end position="656"/>
    </location>
</feature>
<feature type="region of interest" description="Disordered" evidence="4">
    <location>
        <begin position="808"/>
        <end position="857"/>
    </location>
</feature>
<dbReference type="PROSITE" id="PS00678">
    <property type="entry name" value="WD_REPEATS_1"/>
    <property type="match status" value="6"/>
</dbReference>
<dbReference type="Pfam" id="PF00400">
    <property type="entry name" value="WD40"/>
    <property type="match status" value="11"/>
</dbReference>
<evidence type="ECO:0000313" key="6">
    <source>
        <dbReference type="Proteomes" id="UP000053558"/>
    </source>
</evidence>
<evidence type="ECO:0000256" key="1">
    <source>
        <dbReference type="ARBA" id="ARBA00022574"/>
    </source>
</evidence>
<feature type="repeat" description="WD" evidence="3">
    <location>
        <begin position="259"/>
        <end position="300"/>
    </location>
</feature>
<feature type="repeat" description="WD" evidence="3">
    <location>
        <begin position="578"/>
        <end position="621"/>
    </location>
</feature>
<dbReference type="Proteomes" id="UP000053558">
    <property type="component" value="Unassembled WGS sequence"/>
</dbReference>
<dbReference type="InterPro" id="IPR020472">
    <property type="entry name" value="WD40_PAC1"/>
</dbReference>
<feature type="repeat" description="WD" evidence="3">
    <location>
        <begin position="82"/>
        <end position="123"/>
    </location>
</feature>
<evidence type="ECO:0000313" key="5">
    <source>
        <dbReference type="EMBL" id="EIW81132.1"/>
    </source>
</evidence>
<dbReference type="RefSeq" id="XP_007768548.1">
    <property type="nucleotide sequence ID" value="XM_007770358.1"/>
</dbReference>
<evidence type="ECO:0000256" key="3">
    <source>
        <dbReference type="PROSITE-ProRule" id="PRU00221"/>
    </source>
</evidence>
<gene>
    <name evidence="5" type="ORF">CONPUDRAFT_153680</name>
</gene>
<dbReference type="PROSITE" id="PS50294">
    <property type="entry name" value="WD_REPEATS_REGION"/>
    <property type="match status" value="10"/>
</dbReference>
<dbReference type="KEGG" id="cput:CONPUDRAFT_153680"/>
<reference evidence="6" key="1">
    <citation type="journal article" date="2012" name="Science">
        <title>The Paleozoic origin of enzymatic lignin decomposition reconstructed from 31 fungal genomes.</title>
        <authorList>
            <person name="Floudas D."/>
            <person name="Binder M."/>
            <person name="Riley R."/>
            <person name="Barry K."/>
            <person name="Blanchette R.A."/>
            <person name="Henrissat B."/>
            <person name="Martinez A.T."/>
            <person name="Otillar R."/>
            <person name="Spatafora J.W."/>
            <person name="Yadav J.S."/>
            <person name="Aerts A."/>
            <person name="Benoit I."/>
            <person name="Boyd A."/>
            <person name="Carlson A."/>
            <person name="Copeland A."/>
            <person name="Coutinho P.M."/>
            <person name="de Vries R.P."/>
            <person name="Ferreira P."/>
            <person name="Findley K."/>
            <person name="Foster B."/>
            <person name="Gaskell J."/>
            <person name="Glotzer D."/>
            <person name="Gorecki P."/>
            <person name="Heitman J."/>
            <person name="Hesse C."/>
            <person name="Hori C."/>
            <person name="Igarashi K."/>
            <person name="Jurgens J.A."/>
            <person name="Kallen N."/>
            <person name="Kersten P."/>
            <person name="Kohler A."/>
            <person name="Kuees U."/>
            <person name="Kumar T.K.A."/>
            <person name="Kuo A."/>
            <person name="LaButti K."/>
            <person name="Larrondo L.F."/>
            <person name="Lindquist E."/>
            <person name="Ling A."/>
            <person name="Lombard V."/>
            <person name="Lucas S."/>
            <person name="Lundell T."/>
            <person name="Martin R."/>
            <person name="McLaughlin D.J."/>
            <person name="Morgenstern I."/>
            <person name="Morin E."/>
            <person name="Murat C."/>
            <person name="Nagy L.G."/>
            <person name="Nolan M."/>
            <person name="Ohm R.A."/>
            <person name="Patyshakuliyeva A."/>
            <person name="Rokas A."/>
            <person name="Ruiz-Duenas F.J."/>
            <person name="Sabat G."/>
            <person name="Salamov A."/>
            <person name="Samejima M."/>
            <person name="Schmutz J."/>
            <person name="Slot J.C."/>
            <person name="St John F."/>
            <person name="Stenlid J."/>
            <person name="Sun H."/>
            <person name="Sun S."/>
            <person name="Syed K."/>
            <person name="Tsang A."/>
            <person name="Wiebenga A."/>
            <person name="Young D."/>
            <person name="Pisabarro A."/>
            <person name="Eastwood D.C."/>
            <person name="Martin F."/>
            <person name="Cullen D."/>
            <person name="Grigoriev I.V."/>
            <person name="Hibbett D.S."/>
        </authorList>
    </citation>
    <scope>NUCLEOTIDE SEQUENCE [LARGE SCALE GENOMIC DNA]</scope>
    <source>
        <strain evidence="6">RWD-64-598 SS2</strain>
    </source>
</reference>
<dbReference type="PROSITE" id="PS50082">
    <property type="entry name" value="WD_REPEATS_2"/>
    <property type="match status" value="12"/>
</dbReference>